<dbReference type="Proteomes" id="UP000193964">
    <property type="component" value="Unassembled WGS sequence"/>
</dbReference>
<evidence type="ECO:0000313" key="2">
    <source>
        <dbReference type="Proteomes" id="UP000193964"/>
    </source>
</evidence>
<comment type="caution">
    <text evidence="1">The sequence shown here is derived from an EMBL/GenBank/DDBJ whole genome shotgun (WGS) entry which is preliminary data.</text>
</comment>
<reference evidence="1 2" key="1">
    <citation type="submission" date="2016-01" db="EMBL/GenBank/DDBJ databases">
        <title>The new phylogeny of the genus Mycobacterium.</title>
        <authorList>
            <person name="Tarcisio F."/>
            <person name="Conor M."/>
            <person name="Antonella G."/>
            <person name="Elisabetta G."/>
            <person name="Giulia F.S."/>
            <person name="Sara T."/>
            <person name="Anna F."/>
            <person name="Clotilde B."/>
            <person name="Roberto B."/>
            <person name="Veronica D.S."/>
            <person name="Fabio R."/>
            <person name="Monica P."/>
            <person name="Olivier J."/>
            <person name="Enrico T."/>
            <person name="Nicola S."/>
        </authorList>
    </citation>
    <scope>NUCLEOTIDE SEQUENCE [LARGE SCALE GENOMIC DNA]</scope>
    <source>
        <strain evidence="1 2">ATCC 700010</strain>
    </source>
</reference>
<organism evidence="1 2">
    <name type="scientific">Mycolicibacterium wolinskyi</name>
    <dbReference type="NCBI Taxonomy" id="59750"/>
    <lineage>
        <taxon>Bacteria</taxon>
        <taxon>Bacillati</taxon>
        <taxon>Actinomycetota</taxon>
        <taxon>Actinomycetes</taxon>
        <taxon>Mycobacteriales</taxon>
        <taxon>Mycobacteriaceae</taxon>
        <taxon>Mycolicibacterium</taxon>
    </lineage>
</organism>
<sequence length="125" mass="13299">MRKVAGFASNVFVGAVQQDLGPHDESATDFIVTADHNLKGNYSGQVKIRQDGTRECLANGEAILDSGKPYVFAVNDWPQGGVNPLIMAYPITPDQRTAASSGDYQGPVAEMKEAVAHQIAPRGPS</sequence>
<name>A0A1X2FA72_9MYCO</name>
<dbReference type="AlphaFoldDB" id="A0A1X2FA72"/>
<dbReference type="EMBL" id="LQQA01000013">
    <property type="protein sequence ID" value="ORX15343.1"/>
    <property type="molecule type" value="Genomic_DNA"/>
</dbReference>
<protein>
    <submittedName>
        <fullName evidence="1">Uncharacterized protein</fullName>
    </submittedName>
</protein>
<proteinExistence type="predicted"/>
<evidence type="ECO:0000313" key="1">
    <source>
        <dbReference type="EMBL" id="ORX15343.1"/>
    </source>
</evidence>
<gene>
    <name evidence="1" type="ORF">AWC31_22360</name>
</gene>
<accession>A0A1X2FA72</accession>